<evidence type="ECO:0000259" key="9">
    <source>
        <dbReference type="PROSITE" id="PS50887"/>
    </source>
</evidence>
<dbReference type="GO" id="GO:0004674">
    <property type="term" value="F:protein serine/threonine kinase activity"/>
    <property type="evidence" value="ECO:0007669"/>
    <property type="project" value="TreeGrafter"/>
</dbReference>
<dbReference type="InterPro" id="IPR051681">
    <property type="entry name" value="Ser/Thr_Kinases-Pseudokinases"/>
</dbReference>
<evidence type="ECO:0000259" key="8">
    <source>
        <dbReference type="PROSITE" id="PS50011"/>
    </source>
</evidence>
<keyword evidence="5 10" id="KW-0418">Kinase</keyword>
<dbReference type="InterPro" id="IPR029787">
    <property type="entry name" value="Nucleotide_cyclase"/>
</dbReference>
<evidence type="ECO:0000259" key="7">
    <source>
        <dbReference type="PROSITE" id="PS50006"/>
    </source>
</evidence>
<feature type="domain" description="GGDEF" evidence="9">
    <location>
        <begin position="427"/>
        <end position="562"/>
    </location>
</feature>
<dbReference type="Gene3D" id="1.10.510.10">
    <property type="entry name" value="Transferase(Phosphotransferase) domain 1"/>
    <property type="match status" value="1"/>
</dbReference>
<sequence>MDKIASEIESEIEKGNLKKFNQEDFQDIQCLSNISDELNEIKHANLNNNHVVLKVLKEKDKSYDIFNREVCYQTINEYYYLSKNFYSIVLEHCGDKNLSEVLEDISKKVWTYKIKMAKGIANGLNYIHTENIILCNLDSKNIISHNDKLVISDFNSSISLDSQMKSTIEITDKNVAYVDPKCFNRIDMFNKSSDIYSLGVILWEISSGRPPFSNNQLNIDDFKKSLVLGKRESPINLTPVDYKELYCDAWNKDQHNRLSASEVISCLEEIEPDLLYQNSDYIPEISYKMNNSISQKKAFLKIIEGSSQSNGIFLREGEMLIGRKSSNDIVIKDHEVNKEHASIKNYQGKVEIIGLGSKSKIFVNGEQLEFRTLYPLKRNDIIKMGHSTFQYIPAGEYENYIDPLLMIYNTAYLRKSLENELKNNKNLSLSLLFFDLDQFEITIEYSNEAADYVLMELSKLIQNKYVRDKDTFARYGDANEFAILLIDTNVESAYEIANEIRCFVETYPFNFKEKKLQSITLNIGISEVNSSVKSSKDLLNHAKEACRRAKEYGSNQIVIWENDQISIQKVSMPYSVIF</sequence>
<dbReference type="InterPro" id="IPR000719">
    <property type="entry name" value="Prot_kinase_dom"/>
</dbReference>
<evidence type="ECO:0000256" key="5">
    <source>
        <dbReference type="ARBA" id="ARBA00022777"/>
    </source>
</evidence>
<comment type="subcellular location">
    <subcellularLocation>
        <location evidence="1">Membrane</location>
        <topology evidence="1">Single-pass membrane protein</topology>
    </subcellularLocation>
</comment>
<dbReference type="NCBIfam" id="TIGR00254">
    <property type="entry name" value="GGDEF"/>
    <property type="match status" value="1"/>
</dbReference>
<keyword evidence="11" id="KW-1185">Reference proteome</keyword>
<dbReference type="GO" id="GO:0016020">
    <property type="term" value="C:membrane"/>
    <property type="evidence" value="ECO:0007669"/>
    <property type="project" value="UniProtKB-SubCell"/>
</dbReference>
<dbReference type="PROSITE" id="PS50006">
    <property type="entry name" value="FHA_DOMAIN"/>
    <property type="match status" value="1"/>
</dbReference>
<dbReference type="SUPFAM" id="SSF55073">
    <property type="entry name" value="Nucleotide cyclase"/>
    <property type="match status" value="1"/>
</dbReference>
<organism evidence="10 11">
    <name type="scientific">Gigaspora margarita</name>
    <dbReference type="NCBI Taxonomy" id="4874"/>
    <lineage>
        <taxon>Eukaryota</taxon>
        <taxon>Fungi</taxon>
        <taxon>Fungi incertae sedis</taxon>
        <taxon>Mucoromycota</taxon>
        <taxon>Glomeromycotina</taxon>
        <taxon>Glomeromycetes</taxon>
        <taxon>Diversisporales</taxon>
        <taxon>Gigasporaceae</taxon>
        <taxon>Gigaspora</taxon>
    </lineage>
</organism>
<accession>A0A8H4EIF2</accession>
<dbReference type="InterPro" id="IPR011009">
    <property type="entry name" value="Kinase-like_dom_sf"/>
</dbReference>
<dbReference type="GO" id="GO:0005524">
    <property type="term" value="F:ATP binding"/>
    <property type="evidence" value="ECO:0007669"/>
    <property type="project" value="UniProtKB-KW"/>
</dbReference>
<keyword evidence="6" id="KW-0067">ATP-binding</keyword>
<feature type="domain" description="Protein kinase" evidence="8">
    <location>
        <begin position="1"/>
        <end position="274"/>
    </location>
</feature>
<dbReference type="SMART" id="SM00267">
    <property type="entry name" value="GGDEF"/>
    <property type="match status" value="1"/>
</dbReference>
<dbReference type="EMBL" id="WTPW01000676">
    <property type="protein sequence ID" value="KAF0488997.1"/>
    <property type="molecule type" value="Genomic_DNA"/>
</dbReference>
<dbReference type="InterPro" id="IPR043128">
    <property type="entry name" value="Rev_trsase/Diguanyl_cyclase"/>
</dbReference>
<dbReference type="InterPro" id="IPR001245">
    <property type="entry name" value="Ser-Thr/Tyr_kinase_cat_dom"/>
</dbReference>
<dbReference type="CDD" id="cd00060">
    <property type="entry name" value="FHA"/>
    <property type="match status" value="1"/>
</dbReference>
<dbReference type="AlphaFoldDB" id="A0A8H4EIF2"/>
<dbReference type="PANTHER" id="PTHR44329:SF288">
    <property type="entry name" value="MITOGEN-ACTIVATED PROTEIN KINASE KINASE KINASE 20"/>
    <property type="match status" value="1"/>
</dbReference>
<protein>
    <submittedName>
        <fullName evidence="10">Kinase-like protein</fullName>
    </submittedName>
</protein>
<dbReference type="Pfam" id="PF00498">
    <property type="entry name" value="FHA"/>
    <property type="match status" value="1"/>
</dbReference>
<evidence type="ECO:0000256" key="1">
    <source>
        <dbReference type="ARBA" id="ARBA00004167"/>
    </source>
</evidence>
<comment type="caution">
    <text evidence="10">The sequence shown here is derived from an EMBL/GenBank/DDBJ whole genome shotgun (WGS) entry which is preliminary data.</text>
</comment>
<proteinExistence type="inferred from homology"/>
<dbReference type="SUPFAM" id="SSF56112">
    <property type="entry name" value="Protein kinase-like (PK-like)"/>
    <property type="match status" value="1"/>
</dbReference>
<dbReference type="InterPro" id="IPR000253">
    <property type="entry name" value="FHA_dom"/>
</dbReference>
<evidence type="ECO:0000256" key="2">
    <source>
        <dbReference type="ARBA" id="ARBA00005575"/>
    </source>
</evidence>
<evidence type="ECO:0000313" key="10">
    <source>
        <dbReference type="EMBL" id="KAF0488997.1"/>
    </source>
</evidence>
<keyword evidence="3" id="KW-0808">Transferase</keyword>
<dbReference type="Gene3D" id="2.60.200.20">
    <property type="match status" value="1"/>
</dbReference>
<keyword evidence="4" id="KW-0547">Nucleotide-binding</keyword>
<dbReference type="CDD" id="cd01949">
    <property type="entry name" value="GGDEF"/>
    <property type="match status" value="1"/>
</dbReference>
<dbReference type="PROSITE" id="PS50011">
    <property type="entry name" value="PROTEIN_KINASE_DOM"/>
    <property type="match status" value="1"/>
</dbReference>
<dbReference type="InterPro" id="IPR008984">
    <property type="entry name" value="SMAD_FHA_dom_sf"/>
</dbReference>
<comment type="similarity">
    <text evidence="2">Belongs to the protein kinase superfamily. CAMK Ser/Thr protein kinase family. CHEK2 subfamily.</text>
</comment>
<gene>
    <name evidence="10" type="ORF">F8M41_022150</name>
</gene>
<evidence type="ECO:0000256" key="3">
    <source>
        <dbReference type="ARBA" id="ARBA00022679"/>
    </source>
</evidence>
<dbReference type="OrthoDB" id="2325869at2759"/>
<dbReference type="SMART" id="SM00240">
    <property type="entry name" value="FHA"/>
    <property type="match status" value="1"/>
</dbReference>
<dbReference type="Pfam" id="PF07714">
    <property type="entry name" value="PK_Tyr_Ser-Thr"/>
    <property type="match status" value="1"/>
</dbReference>
<feature type="domain" description="FHA" evidence="7">
    <location>
        <begin position="319"/>
        <end position="368"/>
    </location>
</feature>
<evidence type="ECO:0000313" key="11">
    <source>
        <dbReference type="Proteomes" id="UP000439903"/>
    </source>
</evidence>
<dbReference type="InterPro" id="IPR000160">
    <property type="entry name" value="GGDEF_dom"/>
</dbReference>
<dbReference type="Pfam" id="PF00990">
    <property type="entry name" value="GGDEF"/>
    <property type="match status" value="1"/>
</dbReference>
<evidence type="ECO:0000256" key="6">
    <source>
        <dbReference type="ARBA" id="ARBA00022840"/>
    </source>
</evidence>
<dbReference type="PROSITE" id="PS50887">
    <property type="entry name" value="GGDEF"/>
    <property type="match status" value="1"/>
</dbReference>
<reference evidence="10 11" key="1">
    <citation type="journal article" date="2019" name="Environ. Microbiol.">
        <title>At the nexus of three kingdoms: the genome of the mycorrhizal fungus Gigaspora margarita provides insights into plant, endobacterial and fungal interactions.</title>
        <authorList>
            <person name="Venice F."/>
            <person name="Ghignone S."/>
            <person name="Salvioli di Fossalunga A."/>
            <person name="Amselem J."/>
            <person name="Novero M."/>
            <person name="Xianan X."/>
            <person name="Sedzielewska Toro K."/>
            <person name="Morin E."/>
            <person name="Lipzen A."/>
            <person name="Grigoriev I.V."/>
            <person name="Henrissat B."/>
            <person name="Martin F.M."/>
            <person name="Bonfante P."/>
        </authorList>
    </citation>
    <scope>NUCLEOTIDE SEQUENCE [LARGE SCALE GENOMIC DNA]</scope>
    <source>
        <strain evidence="10 11">BEG34</strain>
    </source>
</reference>
<dbReference type="SUPFAM" id="SSF49879">
    <property type="entry name" value="SMAD/FHA domain"/>
    <property type="match status" value="1"/>
</dbReference>
<evidence type="ECO:0000256" key="4">
    <source>
        <dbReference type="ARBA" id="ARBA00022741"/>
    </source>
</evidence>
<name>A0A8H4EIF2_GIGMA</name>
<dbReference type="Proteomes" id="UP000439903">
    <property type="component" value="Unassembled WGS sequence"/>
</dbReference>
<dbReference type="Gene3D" id="3.30.70.270">
    <property type="match status" value="1"/>
</dbReference>
<dbReference type="PANTHER" id="PTHR44329">
    <property type="entry name" value="SERINE/THREONINE-PROTEIN KINASE TNNI3K-RELATED"/>
    <property type="match status" value="1"/>
</dbReference>